<proteinExistence type="predicted"/>
<sequence>MEKRINAEEWTARFRAVGLDDDAQGHWHSLFERENPSGHQSFLEWLGLPEERIVQIRDRSSIR</sequence>
<dbReference type="Proteomes" id="UP000556026">
    <property type="component" value="Unassembled WGS sequence"/>
</dbReference>
<evidence type="ECO:0000313" key="2">
    <source>
        <dbReference type="Proteomes" id="UP000556026"/>
    </source>
</evidence>
<organism evidence="1 2">
    <name type="scientific">Geomonas silvestris</name>
    <dbReference type="NCBI Taxonomy" id="2740184"/>
    <lineage>
        <taxon>Bacteria</taxon>
        <taxon>Pseudomonadati</taxon>
        <taxon>Thermodesulfobacteriota</taxon>
        <taxon>Desulfuromonadia</taxon>
        <taxon>Geobacterales</taxon>
        <taxon>Geobacteraceae</taxon>
        <taxon>Geomonas</taxon>
    </lineage>
</organism>
<comment type="caution">
    <text evidence="1">The sequence shown here is derived from an EMBL/GenBank/DDBJ whole genome shotgun (WGS) entry which is preliminary data.</text>
</comment>
<reference evidence="2" key="1">
    <citation type="submission" date="2020-06" db="EMBL/GenBank/DDBJ databases">
        <title>Draft genomic sequence of Geomonas sp. Red330.</title>
        <authorList>
            <person name="Itoh H."/>
            <person name="Zhenxing X."/>
            <person name="Ushijima N."/>
            <person name="Masuda Y."/>
            <person name="Shiratori Y."/>
            <person name="Senoo K."/>
        </authorList>
    </citation>
    <scope>NUCLEOTIDE SEQUENCE [LARGE SCALE GENOMIC DNA]</scope>
    <source>
        <strain evidence="2">Red330</strain>
    </source>
</reference>
<dbReference type="AlphaFoldDB" id="A0A6V8MG25"/>
<protein>
    <submittedName>
        <fullName evidence="1">Uncharacterized protein</fullName>
    </submittedName>
</protein>
<gene>
    <name evidence="1" type="ORF">GMST_11790</name>
</gene>
<accession>A0A6V8MG25</accession>
<name>A0A6V8MG25_9BACT</name>
<evidence type="ECO:0000313" key="1">
    <source>
        <dbReference type="EMBL" id="GFO58854.1"/>
    </source>
</evidence>
<keyword evidence="2" id="KW-1185">Reference proteome</keyword>
<dbReference type="RefSeq" id="WP_183353698.1">
    <property type="nucleotide sequence ID" value="NZ_BLXX01000002.1"/>
</dbReference>
<dbReference type="EMBL" id="BLXX01000002">
    <property type="protein sequence ID" value="GFO58854.1"/>
    <property type="molecule type" value="Genomic_DNA"/>
</dbReference>